<feature type="signal peptide" evidence="1">
    <location>
        <begin position="1"/>
        <end position="17"/>
    </location>
</feature>
<organism evidence="2 3">
    <name type="scientific">Ectocarpus siliculosus</name>
    <name type="common">Brown alga</name>
    <name type="synonym">Conferva siliculosa</name>
    <dbReference type="NCBI Taxonomy" id="2880"/>
    <lineage>
        <taxon>Eukaryota</taxon>
        <taxon>Sar</taxon>
        <taxon>Stramenopiles</taxon>
        <taxon>Ochrophyta</taxon>
        <taxon>PX clade</taxon>
        <taxon>Phaeophyceae</taxon>
        <taxon>Ectocarpales</taxon>
        <taxon>Ectocarpaceae</taxon>
        <taxon>Ectocarpus</taxon>
    </lineage>
</organism>
<dbReference type="Proteomes" id="UP000002630">
    <property type="component" value="Linkage Group LG27"/>
</dbReference>
<keyword evidence="1" id="KW-0732">Signal</keyword>
<evidence type="ECO:0000313" key="2">
    <source>
        <dbReference type="EMBL" id="CBN78182.1"/>
    </source>
</evidence>
<dbReference type="OrthoDB" id="10566173at2759"/>
<evidence type="ECO:0000256" key="1">
    <source>
        <dbReference type="SAM" id="SignalP"/>
    </source>
</evidence>
<gene>
    <name evidence="2" type="ORF">Esi_0103_0018</name>
</gene>
<sequence>MRAWTLVLACVLPLVLAHGTEDNPTITPEGDCCAALLVEGEEGSLDAAGKYRLPAICRGVPSPVTCTPLGFTNDHNMVEEPAWLLAYRSQADIRQHPSCSPVEWEQRCPPGATMLLSKKRGGCPAAGCVAATAQESVNVGQDVGDDAAILRAVTGQVTARLRAEKPDLPRSFYWHVRGLRRAFDKGPKRGVGEVTQAMKATDEVDIELLRSLTEVAMTKGFRGGKLEEVIAVVAQYDRQQAAVAMMRCEGSVTLVFFFTLPSIWSLLRPSKSTIDY</sequence>
<feature type="chain" id="PRO_5003117017" evidence="1">
    <location>
        <begin position="18"/>
        <end position="276"/>
    </location>
</feature>
<dbReference type="EMBL" id="FN647715">
    <property type="protein sequence ID" value="CBN78182.1"/>
    <property type="molecule type" value="Genomic_DNA"/>
</dbReference>
<dbReference type="EMBL" id="FN649752">
    <property type="protein sequence ID" value="CBN78182.1"/>
    <property type="molecule type" value="Genomic_DNA"/>
</dbReference>
<protein>
    <submittedName>
        <fullName evidence="2">Uncharacterized protein</fullName>
    </submittedName>
</protein>
<dbReference type="InParanoid" id="D8LCE6"/>
<evidence type="ECO:0000313" key="3">
    <source>
        <dbReference type="Proteomes" id="UP000002630"/>
    </source>
</evidence>
<accession>D8LCE6</accession>
<name>D8LCE6_ECTSI</name>
<reference evidence="2 3" key="1">
    <citation type="journal article" date="2010" name="Nature">
        <title>The Ectocarpus genome and the independent evolution of multicellularity in brown algae.</title>
        <authorList>
            <person name="Cock J.M."/>
            <person name="Sterck L."/>
            <person name="Rouze P."/>
            <person name="Scornet D."/>
            <person name="Allen A.E."/>
            <person name="Amoutzias G."/>
            <person name="Anthouard V."/>
            <person name="Artiguenave F."/>
            <person name="Aury J.M."/>
            <person name="Badger J.H."/>
            <person name="Beszteri B."/>
            <person name="Billiau K."/>
            <person name="Bonnet E."/>
            <person name="Bothwell J.H."/>
            <person name="Bowler C."/>
            <person name="Boyen C."/>
            <person name="Brownlee C."/>
            <person name="Carrano C.J."/>
            <person name="Charrier B."/>
            <person name="Cho G.Y."/>
            <person name="Coelho S.M."/>
            <person name="Collen J."/>
            <person name="Corre E."/>
            <person name="Da Silva C."/>
            <person name="Delage L."/>
            <person name="Delaroque N."/>
            <person name="Dittami S.M."/>
            <person name="Doulbeau S."/>
            <person name="Elias M."/>
            <person name="Farnham G."/>
            <person name="Gachon C.M."/>
            <person name="Gschloessl B."/>
            <person name="Heesch S."/>
            <person name="Jabbari K."/>
            <person name="Jubin C."/>
            <person name="Kawai H."/>
            <person name="Kimura K."/>
            <person name="Kloareg B."/>
            <person name="Kupper F.C."/>
            <person name="Lang D."/>
            <person name="Le Bail A."/>
            <person name="Leblanc C."/>
            <person name="Lerouge P."/>
            <person name="Lohr M."/>
            <person name="Lopez P.J."/>
            <person name="Martens C."/>
            <person name="Maumus F."/>
            <person name="Michel G."/>
            <person name="Miranda-Saavedra D."/>
            <person name="Morales J."/>
            <person name="Moreau H."/>
            <person name="Motomura T."/>
            <person name="Nagasato C."/>
            <person name="Napoli C.A."/>
            <person name="Nelson D.R."/>
            <person name="Nyvall-Collen P."/>
            <person name="Peters A.F."/>
            <person name="Pommier C."/>
            <person name="Potin P."/>
            <person name="Poulain J."/>
            <person name="Quesneville H."/>
            <person name="Read B."/>
            <person name="Rensing S.A."/>
            <person name="Ritter A."/>
            <person name="Rousvoal S."/>
            <person name="Samanta M."/>
            <person name="Samson G."/>
            <person name="Schroeder D.C."/>
            <person name="Segurens B."/>
            <person name="Strittmatter M."/>
            <person name="Tonon T."/>
            <person name="Tregear J.W."/>
            <person name="Valentin K."/>
            <person name="von Dassow P."/>
            <person name="Yamagishi T."/>
            <person name="Van de Peer Y."/>
            <person name="Wincker P."/>
        </authorList>
    </citation>
    <scope>NUCLEOTIDE SEQUENCE [LARGE SCALE GENOMIC DNA]</scope>
    <source>
        <strain evidence="3">Ec32 / CCAP1310/4</strain>
    </source>
</reference>
<dbReference type="AlphaFoldDB" id="D8LCE6"/>
<proteinExistence type="predicted"/>
<keyword evidence="3" id="KW-1185">Reference proteome</keyword>